<dbReference type="GO" id="GO:0003677">
    <property type="term" value="F:DNA binding"/>
    <property type="evidence" value="ECO:0007669"/>
    <property type="project" value="UniProtKB-KW"/>
</dbReference>
<dbReference type="RefSeq" id="WP_146565853.1">
    <property type="nucleotide sequence ID" value="NZ_VOHL01000001.1"/>
</dbReference>
<dbReference type="OrthoDB" id="2186806at2"/>
<keyword evidence="2" id="KW-1185">Reference proteome</keyword>
<sequence>MKVKYVPVENAIAEWGDKKSLLKRWEGLNQYTLNRWITEMREHRQFKQYVITPTHKLVFINLDGFEEFLRWKQRIVVK</sequence>
<gene>
    <name evidence="1" type="ORF">FRX57_01265</name>
</gene>
<name>A0A5C5SCR1_9STRE</name>
<keyword evidence="1" id="KW-0238">DNA-binding</keyword>
<dbReference type="Proteomes" id="UP000317430">
    <property type="component" value="Unassembled WGS sequence"/>
</dbReference>
<protein>
    <submittedName>
        <fullName evidence="1">DNA-binding protein</fullName>
    </submittedName>
</protein>
<dbReference type="AlphaFoldDB" id="A0A5C5SCR1"/>
<evidence type="ECO:0000313" key="2">
    <source>
        <dbReference type="Proteomes" id="UP000317430"/>
    </source>
</evidence>
<evidence type="ECO:0000313" key="1">
    <source>
        <dbReference type="EMBL" id="TWS98867.1"/>
    </source>
</evidence>
<accession>A0A5C5SCR1</accession>
<organism evidence="1 2">
    <name type="scientific">Streptococcus cuniculipharyngis</name>
    <dbReference type="NCBI Taxonomy" id="1562651"/>
    <lineage>
        <taxon>Bacteria</taxon>
        <taxon>Bacillati</taxon>
        <taxon>Bacillota</taxon>
        <taxon>Bacilli</taxon>
        <taxon>Lactobacillales</taxon>
        <taxon>Streptococcaceae</taxon>
        <taxon>Streptococcus</taxon>
    </lineage>
</organism>
<proteinExistence type="predicted"/>
<comment type="caution">
    <text evidence="1">The sequence shown here is derived from an EMBL/GenBank/DDBJ whole genome shotgun (WGS) entry which is preliminary data.</text>
</comment>
<dbReference type="EMBL" id="VOHL01000001">
    <property type="protein sequence ID" value="TWS98867.1"/>
    <property type="molecule type" value="Genomic_DNA"/>
</dbReference>
<reference evidence="1 2" key="1">
    <citation type="submission" date="2019-08" db="EMBL/GenBank/DDBJ databases">
        <authorList>
            <person name="Lei W."/>
        </authorList>
    </citation>
    <scope>NUCLEOTIDE SEQUENCE [LARGE SCALE GENOMIC DNA]</scope>
    <source>
        <strain evidence="1 2">CCUG 66496</strain>
    </source>
</reference>